<keyword evidence="4" id="KW-1185">Reference proteome</keyword>
<dbReference type="Gene3D" id="3.40.190.10">
    <property type="entry name" value="Periplasmic binding protein-like II"/>
    <property type="match status" value="2"/>
</dbReference>
<evidence type="ECO:0000313" key="3">
    <source>
        <dbReference type="EMBL" id="SLM32517.1"/>
    </source>
</evidence>
<feature type="domain" description="Solute-binding protein family 3/N-terminal" evidence="2">
    <location>
        <begin position="57"/>
        <end position="294"/>
    </location>
</feature>
<proteinExistence type="predicted"/>
<dbReference type="Pfam" id="PF00497">
    <property type="entry name" value="SBP_bac_3"/>
    <property type="match status" value="1"/>
</dbReference>
<dbReference type="Proteomes" id="UP000191931">
    <property type="component" value="Unassembled WGS sequence"/>
</dbReference>
<dbReference type="RefSeq" id="WP_080802392.1">
    <property type="nucleotide sequence ID" value="NZ_LT828543.1"/>
</dbReference>
<dbReference type="PANTHER" id="PTHR35936">
    <property type="entry name" value="MEMBRANE-BOUND LYTIC MUREIN TRANSGLYCOSYLASE F"/>
    <property type="match status" value="1"/>
</dbReference>
<name>A0A1W1HJ26_9BACT</name>
<organism evidence="3 4">
    <name type="scientific">Desulfamplus magnetovallimortis</name>
    <dbReference type="NCBI Taxonomy" id="1246637"/>
    <lineage>
        <taxon>Bacteria</taxon>
        <taxon>Pseudomonadati</taxon>
        <taxon>Thermodesulfobacteriota</taxon>
        <taxon>Desulfobacteria</taxon>
        <taxon>Desulfobacterales</taxon>
        <taxon>Desulfobacteraceae</taxon>
        <taxon>Desulfamplus</taxon>
    </lineage>
</organism>
<gene>
    <name evidence="3" type="ORF">MTBBW1_750038</name>
</gene>
<dbReference type="AlphaFoldDB" id="A0A1W1HJ26"/>
<accession>A0A1W1HJ26</accession>
<dbReference type="STRING" id="1246637.MTBBW1_750038"/>
<dbReference type="PANTHER" id="PTHR35936:SF17">
    <property type="entry name" value="ARGININE-BINDING EXTRACELLULAR PROTEIN ARTP"/>
    <property type="match status" value="1"/>
</dbReference>
<evidence type="ECO:0000259" key="2">
    <source>
        <dbReference type="SMART" id="SM00062"/>
    </source>
</evidence>
<keyword evidence="1" id="KW-0732">Signal</keyword>
<protein>
    <submittedName>
        <fullName evidence="3">ABC transporter, periplasmic substrate-binding protein</fullName>
    </submittedName>
</protein>
<dbReference type="SMART" id="SM00062">
    <property type="entry name" value="PBPb"/>
    <property type="match status" value="1"/>
</dbReference>
<dbReference type="EMBL" id="FWEV01000320">
    <property type="protein sequence ID" value="SLM32517.1"/>
    <property type="molecule type" value="Genomic_DNA"/>
</dbReference>
<sequence>MKYYQIYKKNKYNFPLIFFTTLCLWLCLILPAKSFSGDLDEIMKNKVIRHLGVPYANFITGSGDGMDVELIQGFAEHLGVRYQYVETSWGDVTGDLTGKKVKATGDDITIIGEVPVKGDLIANGFTVLEWRKKIVNYSNPTFPTQVWMIATADSSLQPVIPGKTIEQDIDSVKSRLSGLTVLGLANTCLDPKLYDIKGTGATVKLFHAKLNEMAPAVINREADATLLDVPDALIALDKWPGKVKVIGPVSGKQEMAVAFPKDAPELLKAFNAYLSEVKSNGIYVNLVKKYYPAVFDYYPEFFE</sequence>
<evidence type="ECO:0000256" key="1">
    <source>
        <dbReference type="ARBA" id="ARBA00022729"/>
    </source>
</evidence>
<dbReference type="InterPro" id="IPR001638">
    <property type="entry name" value="Solute-binding_3/MltF_N"/>
</dbReference>
<evidence type="ECO:0000313" key="4">
    <source>
        <dbReference type="Proteomes" id="UP000191931"/>
    </source>
</evidence>
<dbReference type="SUPFAM" id="SSF53850">
    <property type="entry name" value="Periplasmic binding protein-like II"/>
    <property type="match status" value="1"/>
</dbReference>
<dbReference type="OrthoDB" id="368476at2"/>
<reference evidence="3 4" key="1">
    <citation type="submission" date="2017-03" db="EMBL/GenBank/DDBJ databases">
        <authorList>
            <person name="Afonso C.L."/>
            <person name="Miller P.J."/>
            <person name="Scott M.A."/>
            <person name="Spackman E."/>
            <person name="Goraichik I."/>
            <person name="Dimitrov K.M."/>
            <person name="Suarez D.L."/>
            <person name="Swayne D.E."/>
        </authorList>
    </citation>
    <scope>NUCLEOTIDE SEQUENCE [LARGE SCALE GENOMIC DNA]</scope>
    <source>
        <strain evidence="3">PRJEB14757</strain>
    </source>
</reference>